<dbReference type="OrthoDB" id="9126941at2"/>
<dbReference type="RefSeq" id="WP_052449647.1">
    <property type="nucleotide sequence ID" value="NZ_FCNV02000005.1"/>
</dbReference>
<comment type="caution">
    <text evidence="1">The sequence shown here is derived from an EMBL/GenBank/DDBJ whole genome shotgun (WGS) entry which is preliminary data.</text>
</comment>
<proteinExistence type="predicted"/>
<organism evidence="1 2">
    <name type="scientific">Caballeronia concitans</name>
    <dbReference type="NCBI Taxonomy" id="1777133"/>
    <lineage>
        <taxon>Bacteria</taxon>
        <taxon>Pseudomonadati</taxon>
        <taxon>Pseudomonadota</taxon>
        <taxon>Betaproteobacteria</taxon>
        <taxon>Burkholderiales</taxon>
        <taxon>Burkholderiaceae</taxon>
        <taxon>Caballeronia</taxon>
    </lineage>
</organism>
<protein>
    <submittedName>
        <fullName evidence="1">Uncharacterized protein</fullName>
    </submittedName>
</protein>
<evidence type="ECO:0000313" key="1">
    <source>
        <dbReference type="EMBL" id="SAL32644.1"/>
    </source>
</evidence>
<sequence>MNAQDRAALTQASRGGIAIFESMVSQPTLEAINRHLDAAYVATPDHEQFFGYAKDIVRTLRDDVAFRELESEAVRTASNWLSSTMHVDGTVGPWFGLRVGSSASPSGSHCRHFDSHVLTLVIVLQTASDADRSGDLIVYPKPRGIPRRRDNVLRKSVQWGERALPFPLRAARTQRHLERGQCYRIRGTAGSVYVFNGFLMQHCNLDVLQGERRSLVIHYLDPGLSLGLAQVNRLRRNEKALPKEAVRPVEPAAELDVT</sequence>
<dbReference type="EMBL" id="FCNV02000005">
    <property type="protein sequence ID" value="SAL32644.1"/>
    <property type="molecule type" value="Genomic_DNA"/>
</dbReference>
<dbReference type="Proteomes" id="UP000198263">
    <property type="component" value="Unassembled WGS sequence"/>
</dbReference>
<gene>
    <name evidence="1" type="ORF">AWB72_02954</name>
</gene>
<accession>A0A658QY63</accession>
<reference evidence="1 2" key="1">
    <citation type="submission" date="2016-01" db="EMBL/GenBank/DDBJ databases">
        <authorList>
            <person name="Peeters C."/>
        </authorList>
    </citation>
    <scope>NUCLEOTIDE SEQUENCE [LARGE SCALE GENOMIC DNA]</scope>
    <source>
        <strain evidence="1">LMG 29315</strain>
    </source>
</reference>
<dbReference type="AlphaFoldDB" id="A0A658QY63"/>
<keyword evidence="2" id="KW-1185">Reference proteome</keyword>
<name>A0A658QY63_9BURK</name>
<evidence type="ECO:0000313" key="2">
    <source>
        <dbReference type="Proteomes" id="UP000198263"/>
    </source>
</evidence>